<name>A0ABV7PHZ6_9BURK</name>
<dbReference type="SUPFAM" id="SSF109604">
    <property type="entry name" value="HD-domain/PDEase-like"/>
    <property type="match status" value="1"/>
</dbReference>
<dbReference type="Pfam" id="PF08668">
    <property type="entry name" value="HDOD"/>
    <property type="match status" value="1"/>
</dbReference>
<dbReference type="RefSeq" id="WP_379733328.1">
    <property type="nucleotide sequence ID" value="NZ_JBHRVV010000001.1"/>
</dbReference>
<accession>A0ABV7PHZ6</accession>
<evidence type="ECO:0000313" key="3">
    <source>
        <dbReference type="EMBL" id="MFC3457171.1"/>
    </source>
</evidence>
<keyword evidence="4" id="KW-1185">Reference proteome</keyword>
<dbReference type="InterPro" id="IPR052340">
    <property type="entry name" value="RNase_Y/CdgJ"/>
</dbReference>
<dbReference type="Proteomes" id="UP001595665">
    <property type="component" value="Unassembled WGS sequence"/>
</dbReference>
<gene>
    <name evidence="3" type="ORF">ACFOPH_02750</name>
</gene>
<dbReference type="PANTHER" id="PTHR33525">
    <property type="match status" value="1"/>
</dbReference>
<evidence type="ECO:0000256" key="1">
    <source>
        <dbReference type="SAM" id="MobiDB-lite"/>
    </source>
</evidence>
<protein>
    <submittedName>
        <fullName evidence="3">HDOD domain-containing protein</fullName>
    </submittedName>
</protein>
<sequence length="333" mass="35802">MGWIGKLFGGEAEKPAAQAVETADAPPLADTHAPASPAEVDAAWYRWLVSANWPAASPDTEHRILAELARLAQSPASGAALVPRVPEIIPQLLRTLRDENMNAADLSRQMGKDVVLVAEVYREANLPRYRPRYHSGPPVDSMEAAIMLLGQNGMRMLLARVALRPVLSVQTGALAKRAAPLVWTQSEKCALGASILAPHARASPFEAYLAGLIENVGLVVALRLVDMACKDGALPQSDDFVAGLFAGARLLSSRIARLWEFPETVAEAIARAGRSEAPPLARTLALADRLAKLRMLVDAARVGADDPFVIAGLDRAALACFERLRDEEDEDED</sequence>
<feature type="region of interest" description="Disordered" evidence="1">
    <location>
        <begin position="15"/>
        <end position="34"/>
    </location>
</feature>
<evidence type="ECO:0000259" key="2">
    <source>
        <dbReference type="PROSITE" id="PS51833"/>
    </source>
</evidence>
<comment type="caution">
    <text evidence="3">The sequence shown here is derived from an EMBL/GenBank/DDBJ whole genome shotgun (WGS) entry which is preliminary data.</text>
</comment>
<reference evidence="4" key="1">
    <citation type="journal article" date="2019" name="Int. J. Syst. Evol. Microbiol.">
        <title>The Global Catalogue of Microorganisms (GCM) 10K type strain sequencing project: providing services to taxonomists for standard genome sequencing and annotation.</title>
        <authorList>
            <consortium name="The Broad Institute Genomics Platform"/>
            <consortium name="The Broad Institute Genome Sequencing Center for Infectious Disease"/>
            <person name="Wu L."/>
            <person name="Ma J."/>
        </authorList>
    </citation>
    <scope>NUCLEOTIDE SEQUENCE [LARGE SCALE GENOMIC DNA]</scope>
    <source>
        <strain evidence="4">CCM 7480</strain>
    </source>
</reference>
<dbReference type="PANTHER" id="PTHR33525:SF6">
    <property type="entry name" value="HDOD DOMAIN-CONTAINING PROTEIN"/>
    <property type="match status" value="1"/>
</dbReference>
<organism evidence="3 4">
    <name type="scientific">Massilia haematophila</name>
    <dbReference type="NCBI Taxonomy" id="457923"/>
    <lineage>
        <taxon>Bacteria</taxon>
        <taxon>Pseudomonadati</taxon>
        <taxon>Pseudomonadota</taxon>
        <taxon>Betaproteobacteria</taxon>
        <taxon>Burkholderiales</taxon>
        <taxon>Oxalobacteraceae</taxon>
        <taxon>Telluria group</taxon>
        <taxon>Massilia</taxon>
    </lineage>
</organism>
<dbReference type="Gene3D" id="1.10.3210.10">
    <property type="entry name" value="Hypothetical protein af1432"/>
    <property type="match status" value="1"/>
</dbReference>
<evidence type="ECO:0000313" key="4">
    <source>
        <dbReference type="Proteomes" id="UP001595665"/>
    </source>
</evidence>
<proteinExistence type="predicted"/>
<dbReference type="InterPro" id="IPR013976">
    <property type="entry name" value="HDOD"/>
</dbReference>
<dbReference type="EMBL" id="JBHRVV010000001">
    <property type="protein sequence ID" value="MFC3457171.1"/>
    <property type="molecule type" value="Genomic_DNA"/>
</dbReference>
<feature type="domain" description="HDOD" evidence="2">
    <location>
        <begin position="82"/>
        <end position="275"/>
    </location>
</feature>
<dbReference type="PROSITE" id="PS51833">
    <property type="entry name" value="HDOD"/>
    <property type="match status" value="1"/>
</dbReference>